<dbReference type="PANTHER" id="PTHR37916">
    <property type="entry name" value="CHITIN-BINDING TYPE-4 DOMAIN-CONTAINING PROTEIN"/>
    <property type="match status" value="1"/>
</dbReference>
<dbReference type="Proteomes" id="UP001152320">
    <property type="component" value="Chromosome 16"/>
</dbReference>
<dbReference type="EMBL" id="JAIZAY010000016">
    <property type="protein sequence ID" value="KAJ8027203.1"/>
    <property type="molecule type" value="Genomic_DNA"/>
</dbReference>
<reference evidence="2" key="1">
    <citation type="submission" date="2021-10" db="EMBL/GenBank/DDBJ databases">
        <title>Tropical sea cucumber genome reveals ecological adaptation and Cuvierian tubules defense mechanism.</title>
        <authorList>
            <person name="Chen T."/>
        </authorList>
    </citation>
    <scope>NUCLEOTIDE SEQUENCE</scope>
    <source>
        <strain evidence="2">Nanhai2018</strain>
        <tissue evidence="2">Muscle</tissue>
    </source>
</reference>
<name>A0A9Q0YRE0_HOLLE</name>
<feature type="signal peptide" evidence="1">
    <location>
        <begin position="1"/>
        <end position="23"/>
    </location>
</feature>
<evidence type="ECO:0000256" key="1">
    <source>
        <dbReference type="SAM" id="SignalP"/>
    </source>
</evidence>
<accession>A0A9Q0YRE0</accession>
<evidence type="ECO:0000313" key="3">
    <source>
        <dbReference type="Proteomes" id="UP001152320"/>
    </source>
</evidence>
<sequence length="542" mass="61175">MLLTFSFQSLICVLAFTFTLVNSHLCVISPQQRGDINIQKAGDSTCFRHQPPCGGQPAGAPTGTYMGGKTTFIKFQQNFNHYEVGYPGYMDIALSQSPDMTQFDTLVIVGDRNEHAQWHQRNYTIPVVMPNIDCPKCVLRMRYIPNKPGETTFYQCSDIVIKKANQTSLQTYPEDDSVPVNLKNTIDYLERRKTLTSRHRSHSAPNGTKIFGFSWDILRNPGTELVSVDTISGEVAKESYEKFYFNMGVSVQYGTPSPMEESYKFLMDQIACHSREIPYIFLLEHRNGNISQRPNKILWIDLSAKSIAGEYEIQQPASGHFVALSPFERTNFLALLISEDKEKQGSFNLTFATLNYMGVYEKHFMMPLGSQFINYLWATSDLTKQLYYVLLGDENSPQKLHSSILTYNITGRNVNITQLEVSMYTISSFQVYEKTGQLFALSPGLFGIGQGSPAWSLVEINPISGNISLVMEVAPSGLFEEYYGGTVFNLDQENGIMYYVFRVANSHADVIASIDLVTNQVSFSQLTSLRHVYNLGRSYFSV</sequence>
<proteinExistence type="predicted"/>
<keyword evidence="1" id="KW-0732">Signal</keyword>
<evidence type="ECO:0000313" key="2">
    <source>
        <dbReference type="EMBL" id="KAJ8027203.1"/>
    </source>
</evidence>
<keyword evidence="3" id="KW-1185">Reference proteome</keyword>
<protein>
    <submittedName>
        <fullName evidence="2">Uncharacterized protein</fullName>
    </submittedName>
</protein>
<comment type="caution">
    <text evidence="2">The sequence shown here is derived from an EMBL/GenBank/DDBJ whole genome shotgun (WGS) entry which is preliminary data.</text>
</comment>
<dbReference type="AlphaFoldDB" id="A0A9Q0YRE0"/>
<dbReference type="PANTHER" id="PTHR37916:SF2">
    <property type="entry name" value="CHITIN-BINDING TYPE-4 DOMAIN-CONTAINING PROTEIN"/>
    <property type="match status" value="1"/>
</dbReference>
<dbReference type="OrthoDB" id="10254111at2759"/>
<feature type="chain" id="PRO_5040138217" evidence="1">
    <location>
        <begin position="24"/>
        <end position="542"/>
    </location>
</feature>
<gene>
    <name evidence="2" type="ORF">HOLleu_32278</name>
</gene>
<organism evidence="2 3">
    <name type="scientific">Holothuria leucospilota</name>
    <name type="common">Black long sea cucumber</name>
    <name type="synonym">Mertensiothuria leucospilota</name>
    <dbReference type="NCBI Taxonomy" id="206669"/>
    <lineage>
        <taxon>Eukaryota</taxon>
        <taxon>Metazoa</taxon>
        <taxon>Echinodermata</taxon>
        <taxon>Eleutherozoa</taxon>
        <taxon>Echinozoa</taxon>
        <taxon>Holothuroidea</taxon>
        <taxon>Aspidochirotacea</taxon>
        <taxon>Aspidochirotida</taxon>
        <taxon>Holothuriidae</taxon>
        <taxon>Holothuria</taxon>
    </lineage>
</organism>